<dbReference type="InterPro" id="IPR027417">
    <property type="entry name" value="P-loop_NTPase"/>
</dbReference>
<evidence type="ECO:0000313" key="3">
    <source>
        <dbReference type="EMBL" id="TPE49904.1"/>
    </source>
</evidence>
<dbReference type="AlphaFoldDB" id="A0A501WNY3"/>
<proteinExistence type="predicted"/>
<evidence type="ECO:0008006" key="5">
    <source>
        <dbReference type="Google" id="ProtNLM"/>
    </source>
</evidence>
<dbReference type="RefSeq" id="WP_140454602.1">
    <property type="nucleotide sequence ID" value="NZ_VFRP01000012.1"/>
</dbReference>
<name>A0A501WNY3_9RHOB</name>
<organism evidence="3 4">
    <name type="scientific">Amaricoccus solimangrovi</name>
    <dbReference type="NCBI Taxonomy" id="2589815"/>
    <lineage>
        <taxon>Bacteria</taxon>
        <taxon>Pseudomonadati</taxon>
        <taxon>Pseudomonadota</taxon>
        <taxon>Alphaproteobacteria</taxon>
        <taxon>Rhodobacterales</taxon>
        <taxon>Paracoccaceae</taxon>
        <taxon>Amaricoccus</taxon>
    </lineage>
</organism>
<dbReference type="OrthoDB" id="230260at2"/>
<feature type="region of interest" description="Disordered" evidence="1">
    <location>
        <begin position="1"/>
        <end position="22"/>
    </location>
</feature>
<evidence type="ECO:0000256" key="1">
    <source>
        <dbReference type="SAM" id="MobiDB-lite"/>
    </source>
</evidence>
<feature type="transmembrane region" description="Helical" evidence="2">
    <location>
        <begin position="39"/>
        <end position="61"/>
    </location>
</feature>
<dbReference type="Proteomes" id="UP000319255">
    <property type="component" value="Unassembled WGS sequence"/>
</dbReference>
<keyword evidence="2" id="KW-0812">Transmembrane</keyword>
<accession>A0A501WNY3</accession>
<comment type="caution">
    <text evidence="3">The sequence shown here is derived from an EMBL/GenBank/DDBJ whole genome shotgun (WGS) entry which is preliminary data.</text>
</comment>
<dbReference type="PANTHER" id="PTHR32309">
    <property type="entry name" value="TYROSINE-PROTEIN KINASE"/>
    <property type="match status" value="1"/>
</dbReference>
<evidence type="ECO:0000256" key="2">
    <source>
        <dbReference type="SAM" id="Phobius"/>
    </source>
</evidence>
<dbReference type="EMBL" id="VFRP01000012">
    <property type="protein sequence ID" value="TPE49904.1"/>
    <property type="molecule type" value="Genomic_DNA"/>
</dbReference>
<keyword evidence="2" id="KW-0472">Membrane</keyword>
<dbReference type="SUPFAM" id="SSF52540">
    <property type="entry name" value="P-loop containing nucleoside triphosphate hydrolases"/>
    <property type="match status" value="1"/>
</dbReference>
<sequence length="555" mass="58649">MNTMSPRHRPEEPLPPPADDGVPNLRRLAMIAARHSRGLTLAGLAGLGLASLWLALARPAYEARALVLMRRPAPLAAGLPDGPGTIPAAELRGELEVMRSRELAGEVLARLGPDHPFAEAEEDPLRDRVRVSRLEESHIFLVEATGPDPESAARLANAVARSYVARREAAAAAAAGARRAALGARVAELRAALGARQAEILAASRAPGGFDEAMMRRGELEQLLESDRAAYAGALSALRAADHDADPGELRASVLSDAAPPLEPKGPKPFMILTLGLFLGLACGGGLALARENLDDTLRTGDEIRRRLGQPFLGYLPRLPAVRSRAGNPAHPVWRAAAAHPRCRYAETLRFLRARAESRRVPGAALTLGLCSARPGEGKSLAAANLAALLAAEGGRTLLIDADLRGEGLGDTFAPEARLGLGDLLAAPESAWIPRRGEGPGGEGLAFLPARGASAPLHVEAEAFGRFLAARRADYDFILVDLPALEEAALTRAILPLLDGWAALVRWGATPAHALRAILREEPGLTRNLLGVLLTDLTARDLRRHTPHAGPAHDG</sequence>
<dbReference type="PANTHER" id="PTHR32309:SF13">
    <property type="entry name" value="FERRIC ENTEROBACTIN TRANSPORT PROTEIN FEPE"/>
    <property type="match status" value="1"/>
</dbReference>
<protein>
    <recommendedName>
        <fullName evidence="5">CobQ/CobB/MinD/ParA nucleotide binding domain-containing protein</fullName>
    </recommendedName>
</protein>
<dbReference type="Gene3D" id="3.40.50.300">
    <property type="entry name" value="P-loop containing nucleotide triphosphate hydrolases"/>
    <property type="match status" value="1"/>
</dbReference>
<evidence type="ECO:0000313" key="4">
    <source>
        <dbReference type="Proteomes" id="UP000319255"/>
    </source>
</evidence>
<keyword evidence="2" id="KW-1133">Transmembrane helix</keyword>
<gene>
    <name evidence="3" type="ORF">FJM51_13140</name>
</gene>
<dbReference type="InterPro" id="IPR050445">
    <property type="entry name" value="Bact_polysacc_biosynth/exp"/>
</dbReference>
<keyword evidence="4" id="KW-1185">Reference proteome</keyword>
<reference evidence="3 4" key="1">
    <citation type="submission" date="2019-06" db="EMBL/GenBank/DDBJ databases">
        <title>A novel bacterium of genus Amaricoccus, isolated from marine sediment.</title>
        <authorList>
            <person name="Huang H."/>
            <person name="Mo K."/>
            <person name="Hu Y."/>
        </authorList>
    </citation>
    <scope>NUCLEOTIDE SEQUENCE [LARGE SCALE GENOMIC DNA]</scope>
    <source>
        <strain evidence="3 4">HB172011</strain>
    </source>
</reference>